<reference evidence="2 3" key="1">
    <citation type="journal article" date="2022" name="bioRxiv">
        <title>Genomics of Preaxostyla Flagellates Illuminates Evolutionary Transitions and the Path Towards Mitochondrial Loss.</title>
        <authorList>
            <person name="Novak L.V.F."/>
            <person name="Treitli S.C."/>
            <person name="Pyrih J."/>
            <person name="Halakuc P."/>
            <person name="Pipaliya S.V."/>
            <person name="Vacek V."/>
            <person name="Brzon O."/>
            <person name="Soukal P."/>
            <person name="Eme L."/>
            <person name="Dacks J.B."/>
            <person name="Karnkowska A."/>
            <person name="Elias M."/>
            <person name="Hampl V."/>
        </authorList>
    </citation>
    <scope>NUCLEOTIDE SEQUENCE [LARGE SCALE GENOMIC DNA]</scope>
    <source>
        <strain evidence="2">NAU3</strain>
        <tissue evidence="2">Gut</tissue>
    </source>
</reference>
<feature type="region of interest" description="Disordered" evidence="1">
    <location>
        <begin position="307"/>
        <end position="327"/>
    </location>
</feature>
<evidence type="ECO:0000313" key="3">
    <source>
        <dbReference type="Proteomes" id="UP001281761"/>
    </source>
</evidence>
<keyword evidence="3" id="KW-1185">Reference proteome</keyword>
<organism evidence="2 3">
    <name type="scientific">Blattamonas nauphoetae</name>
    <dbReference type="NCBI Taxonomy" id="2049346"/>
    <lineage>
        <taxon>Eukaryota</taxon>
        <taxon>Metamonada</taxon>
        <taxon>Preaxostyla</taxon>
        <taxon>Oxymonadida</taxon>
        <taxon>Blattamonas</taxon>
    </lineage>
</organism>
<feature type="region of interest" description="Disordered" evidence="1">
    <location>
        <begin position="66"/>
        <end position="96"/>
    </location>
</feature>
<name>A0ABQ9YIF4_9EUKA</name>
<proteinExistence type="predicted"/>
<accession>A0ABQ9YIF4</accession>
<feature type="compositionally biased region" description="Basic and acidic residues" evidence="1">
    <location>
        <begin position="1"/>
        <end position="10"/>
    </location>
</feature>
<evidence type="ECO:0000256" key="1">
    <source>
        <dbReference type="SAM" id="MobiDB-lite"/>
    </source>
</evidence>
<feature type="region of interest" description="Disordered" evidence="1">
    <location>
        <begin position="1"/>
        <end position="32"/>
    </location>
</feature>
<sequence>MTEQHSDDSQKTQANKPGAVMVKPTNHSNSRDRIEQEAALLAKPIQSNTLASIRCSFRRPRSQGLLFGRRSRPNDCSTRTAPQRRHLSTISPSHPRPTQPLMIDILSCSPVDDSPVHILGLESSCIAASTTSLILGVVGIHWPARRCPANLMQAVALALSLVPVAWKDWTQPEPDVSPSTLDLTEVSLDSDEVMLNTSILPQQPARSWNALLLNPQTPTVRHNIQCAADSEKYEDVIAQSMPILDPCSDSAHALSLPSACPLTTLGLACVDGCSFEAYTILVDKFLTHTCTSTYLPLVTLTAIPDTKTERDDSESDEKRRLAEAAQSNAVWGKDVCGASDSAETRSSVVGAELVVAKRNVG</sequence>
<feature type="compositionally biased region" description="Basic and acidic residues" evidence="1">
    <location>
        <begin position="307"/>
        <end position="322"/>
    </location>
</feature>
<dbReference type="Proteomes" id="UP001281761">
    <property type="component" value="Unassembled WGS sequence"/>
</dbReference>
<gene>
    <name evidence="2" type="ORF">BLNAU_1579</name>
</gene>
<protein>
    <submittedName>
        <fullName evidence="2">Uncharacterized protein</fullName>
    </submittedName>
</protein>
<dbReference type="EMBL" id="JARBJD010000006">
    <property type="protein sequence ID" value="KAK2963536.1"/>
    <property type="molecule type" value="Genomic_DNA"/>
</dbReference>
<evidence type="ECO:0000313" key="2">
    <source>
        <dbReference type="EMBL" id="KAK2963536.1"/>
    </source>
</evidence>
<comment type="caution">
    <text evidence="2">The sequence shown here is derived from an EMBL/GenBank/DDBJ whole genome shotgun (WGS) entry which is preliminary data.</text>
</comment>